<dbReference type="Proteomes" id="UP000247612">
    <property type="component" value="Unassembled WGS sequence"/>
</dbReference>
<protein>
    <submittedName>
        <fullName evidence="2">Uncharacterized protein</fullName>
    </submittedName>
</protein>
<keyword evidence="3" id="KW-1185">Reference proteome</keyword>
<dbReference type="AlphaFoldDB" id="A0A318L961"/>
<evidence type="ECO:0000256" key="1">
    <source>
        <dbReference type="SAM" id="SignalP"/>
    </source>
</evidence>
<dbReference type="EMBL" id="QJKH01000008">
    <property type="protein sequence ID" value="PXX78227.1"/>
    <property type="molecule type" value="Genomic_DNA"/>
</dbReference>
<organism evidence="2 3">
    <name type="scientific">Dielma fastidiosa</name>
    <dbReference type="NCBI Taxonomy" id="1034346"/>
    <lineage>
        <taxon>Bacteria</taxon>
        <taxon>Bacillati</taxon>
        <taxon>Bacillota</taxon>
        <taxon>Erysipelotrichia</taxon>
        <taxon>Erysipelotrichales</taxon>
        <taxon>Erysipelotrichaceae</taxon>
        <taxon>Dielma</taxon>
    </lineage>
</organism>
<proteinExistence type="predicted"/>
<feature type="chain" id="PRO_5016340541" evidence="1">
    <location>
        <begin position="21"/>
        <end position="259"/>
    </location>
</feature>
<name>A0A318L961_9FIRM</name>
<evidence type="ECO:0000313" key="2">
    <source>
        <dbReference type="EMBL" id="PXX78227.1"/>
    </source>
</evidence>
<evidence type="ECO:0000313" key="3">
    <source>
        <dbReference type="Proteomes" id="UP000247612"/>
    </source>
</evidence>
<feature type="signal peptide" evidence="1">
    <location>
        <begin position="1"/>
        <end position="20"/>
    </location>
</feature>
<sequence>MKRYILVMLGFLLFNSSALSQNDLHKIHPENDYVYYLDAAVENETEGDWFKTRTGSFYLPFINVDNEEVSKFNQNLELLYYTFYPYVVNHTDDEQVYILEAKQFQSEDMVTVLFKFIRTYNYYDSIIDTAFTILPVNIDLNNNRILTQEEVLKRSGYTMSEMIDYIEKQILLKGYYINETNVFPLELEDGVLLWDKYTHHLQQSQRLEYFNSSPTIHLFFDDNGQLNIIVPIKSMRNQFINHQPVYYESFVMPIKEEAE</sequence>
<accession>A0A318L961</accession>
<dbReference type="RefSeq" id="WP_022936747.1">
    <property type="nucleotide sequence ID" value="NZ_CABKRQ010000001.1"/>
</dbReference>
<keyword evidence="1" id="KW-0732">Signal</keyword>
<dbReference type="STRING" id="1034346.GCA_000313565_00443"/>
<comment type="caution">
    <text evidence="2">The sequence shown here is derived from an EMBL/GenBank/DDBJ whole genome shotgun (WGS) entry which is preliminary data.</text>
</comment>
<reference evidence="2 3" key="1">
    <citation type="submission" date="2018-05" db="EMBL/GenBank/DDBJ databases">
        <title>Genomic Encyclopedia of Type Strains, Phase IV (KMG-IV): sequencing the most valuable type-strain genomes for metagenomic binning, comparative biology and taxonomic classification.</title>
        <authorList>
            <person name="Goeker M."/>
        </authorList>
    </citation>
    <scope>NUCLEOTIDE SEQUENCE [LARGE SCALE GENOMIC DNA]</scope>
    <source>
        <strain evidence="2 3">JC118</strain>
    </source>
</reference>
<gene>
    <name evidence="2" type="ORF">DES51_108155</name>
</gene>